<feature type="region of interest" description="Disordered" evidence="5">
    <location>
        <begin position="27"/>
        <end position="100"/>
    </location>
</feature>
<dbReference type="GO" id="GO:0005783">
    <property type="term" value="C:endoplasmic reticulum"/>
    <property type="evidence" value="ECO:0007669"/>
    <property type="project" value="InterPro"/>
</dbReference>
<evidence type="ECO:0000256" key="1">
    <source>
        <dbReference type="ARBA" id="ARBA00004167"/>
    </source>
</evidence>
<dbReference type="AlphaFoldDB" id="A0A061S4C0"/>
<dbReference type="Pfam" id="PF07946">
    <property type="entry name" value="CCDC47"/>
    <property type="match status" value="1"/>
</dbReference>
<dbReference type="GO" id="GO:0032469">
    <property type="term" value="P:endoplasmic reticulum calcium ion homeostasis"/>
    <property type="evidence" value="ECO:0007669"/>
    <property type="project" value="InterPro"/>
</dbReference>
<evidence type="ECO:0000256" key="6">
    <source>
        <dbReference type="SAM" id="Phobius"/>
    </source>
</evidence>
<evidence type="ECO:0000256" key="5">
    <source>
        <dbReference type="SAM" id="MobiDB-lite"/>
    </source>
</evidence>
<feature type="signal peptide" evidence="7">
    <location>
        <begin position="1"/>
        <end position="20"/>
    </location>
</feature>
<sequence>MRLSPLVLILVLGLPVLIQSSELDGFEAEEASPQTDESWDGFGHATRPPSAGNPPATVEDPAEHLQPPASAPAGEGAPLSQADEEPGRAAAAGQRGHPRAVPAGPKSYVFEAAMVAFLAAYIVNFFLGKRKNEAVALEWANAFCSEGAVMERNFSLLGPGDTEEGEIMMKDSHSIFKFYASGRRFCKGMLAALDLKRRQDLLSYLIQPVMPKDDTLTVEVFMNESTMPPVVFAVGNPRDTKELFKTRADLQSYAKLVNLRDRIPAIAADRIACYAESKEVAGDIIASSLDDVITEAAWDTAGRFLQSVLVSSEASRNSHSKIILFVFRLPPPGSISELGPALAAIPSVIDAVGSYKMSAEARKRAEERRRKVAEESLSKTRDERQEMASKKKAERAAAEKERLRRLPPEARAKAQEKQERLQQRKNARQKMKMMKM</sequence>
<evidence type="ECO:0000256" key="4">
    <source>
        <dbReference type="ARBA" id="ARBA00023136"/>
    </source>
</evidence>
<feature type="region of interest" description="Disordered" evidence="5">
    <location>
        <begin position="366"/>
        <end position="436"/>
    </location>
</feature>
<keyword evidence="4 6" id="KW-0472">Membrane</keyword>
<evidence type="ECO:0008006" key="9">
    <source>
        <dbReference type="Google" id="ProtNLM"/>
    </source>
</evidence>
<evidence type="ECO:0000256" key="2">
    <source>
        <dbReference type="ARBA" id="ARBA00022692"/>
    </source>
</evidence>
<evidence type="ECO:0000256" key="3">
    <source>
        <dbReference type="ARBA" id="ARBA00022989"/>
    </source>
</evidence>
<protein>
    <recommendedName>
        <fullName evidence="9">Coiled-coil domain-containing protein 47</fullName>
    </recommendedName>
</protein>
<proteinExistence type="predicted"/>
<comment type="subcellular location">
    <subcellularLocation>
        <location evidence="1">Membrane</location>
        <topology evidence="1">Single-pass membrane protein</topology>
    </subcellularLocation>
</comment>
<keyword evidence="7" id="KW-0732">Signal</keyword>
<feature type="transmembrane region" description="Helical" evidence="6">
    <location>
        <begin position="108"/>
        <end position="127"/>
    </location>
</feature>
<dbReference type="PANTHER" id="PTHR12883">
    <property type="entry name" value="ADIPOCYTE-SPECIFIC PROTEIN 4-RELATED"/>
    <property type="match status" value="1"/>
</dbReference>
<feature type="compositionally biased region" description="Low complexity" evidence="5">
    <location>
        <begin position="67"/>
        <end position="78"/>
    </location>
</feature>
<accession>A0A061S4C0</accession>
<dbReference type="GO" id="GO:0005509">
    <property type="term" value="F:calcium ion binding"/>
    <property type="evidence" value="ECO:0007669"/>
    <property type="project" value="InterPro"/>
</dbReference>
<organism evidence="8">
    <name type="scientific">Tetraselmis sp. GSL018</name>
    <dbReference type="NCBI Taxonomy" id="582737"/>
    <lineage>
        <taxon>Eukaryota</taxon>
        <taxon>Viridiplantae</taxon>
        <taxon>Chlorophyta</taxon>
        <taxon>core chlorophytes</taxon>
        <taxon>Chlorodendrophyceae</taxon>
        <taxon>Chlorodendrales</taxon>
        <taxon>Chlorodendraceae</taxon>
        <taxon>Tetraselmis</taxon>
    </lineage>
</organism>
<name>A0A061S4C0_9CHLO</name>
<dbReference type="InterPro" id="IPR012879">
    <property type="entry name" value="CCDC47"/>
</dbReference>
<evidence type="ECO:0000256" key="7">
    <source>
        <dbReference type="SAM" id="SignalP"/>
    </source>
</evidence>
<keyword evidence="3 6" id="KW-1133">Transmembrane helix</keyword>
<keyword evidence="2 6" id="KW-0812">Transmembrane</keyword>
<gene>
    <name evidence="8" type="ORF">TSPGSL018_17278</name>
</gene>
<dbReference type="EMBL" id="GBEZ01007893">
    <property type="protein sequence ID" value="JAC77601.1"/>
    <property type="molecule type" value="Transcribed_RNA"/>
</dbReference>
<feature type="compositionally biased region" description="Basic and acidic residues" evidence="5">
    <location>
        <begin position="366"/>
        <end position="422"/>
    </location>
</feature>
<dbReference type="GO" id="GO:0016020">
    <property type="term" value="C:membrane"/>
    <property type="evidence" value="ECO:0007669"/>
    <property type="project" value="UniProtKB-SubCell"/>
</dbReference>
<feature type="compositionally biased region" description="Basic residues" evidence="5">
    <location>
        <begin position="423"/>
        <end position="436"/>
    </location>
</feature>
<dbReference type="PANTHER" id="PTHR12883:SF0">
    <property type="entry name" value="PAT COMPLEX SUBUNIT CCDC47"/>
    <property type="match status" value="1"/>
</dbReference>
<evidence type="ECO:0000313" key="8">
    <source>
        <dbReference type="EMBL" id="JAC77601.1"/>
    </source>
</evidence>
<reference evidence="8" key="1">
    <citation type="submission" date="2014-05" db="EMBL/GenBank/DDBJ databases">
        <title>The transcriptome of the halophilic microalga Tetraselmis sp. GSL018 isolated from the Great Salt Lake, Utah.</title>
        <authorList>
            <person name="Jinkerson R.E."/>
            <person name="D'Adamo S."/>
            <person name="Posewitz M.C."/>
        </authorList>
    </citation>
    <scope>NUCLEOTIDE SEQUENCE</scope>
    <source>
        <strain evidence="8">GSL018</strain>
    </source>
</reference>
<feature type="chain" id="PRO_5030002235" description="Coiled-coil domain-containing protein 47" evidence="7">
    <location>
        <begin position="21"/>
        <end position="436"/>
    </location>
</feature>